<accession>A0A0B7K0M4</accession>
<reference evidence="2" key="1">
    <citation type="submission" date="2015-01" db="EMBL/GenBank/DDBJ databases">
        <authorList>
            <person name="Durling Mikael"/>
        </authorList>
    </citation>
    <scope>NUCLEOTIDE SEQUENCE</scope>
</reference>
<protein>
    <submittedName>
        <fullName evidence="2">Uncharacterized protein</fullName>
    </submittedName>
</protein>
<dbReference type="AlphaFoldDB" id="A0A0B7K0M4"/>
<proteinExistence type="predicted"/>
<name>A0A0B7K0M4_BIOOC</name>
<feature type="compositionally biased region" description="Basic and acidic residues" evidence="1">
    <location>
        <begin position="63"/>
        <end position="75"/>
    </location>
</feature>
<feature type="region of interest" description="Disordered" evidence="1">
    <location>
        <begin position="28"/>
        <end position="80"/>
    </location>
</feature>
<feature type="region of interest" description="Disordered" evidence="1">
    <location>
        <begin position="224"/>
        <end position="248"/>
    </location>
</feature>
<evidence type="ECO:0000313" key="2">
    <source>
        <dbReference type="EMBL" id="CEO48450.1"/>
    </source>
</evidence>
<organism evidence="2">
    <name type="scientific">Bionectria ochroleuca</name>
    <name type="common">Gliocladium roseum</name>
    <dbReference type="NCBI Taxonomy" id="29856"/>
    <lineage>
        <taxon>Eukaryota</taxon>
        <taxon>Fungi</taxon>
        <taxon>Dikarya</taxon>
        <taxon>Ascomycota</taxon>
        <taxon>Pezizomycotina</taxon>
        <taxon>Sordariomycetes</taxon>
        <taxon>Hypocreomycetidae</taxon>
        <taxon>Hypocreales</taxon>
        <taxon>Bionectriaceae</taxon>
        <taxon>Clonostachys</taxon>
    </lineage>
</organism>
<sequence length="347" mass="38352">MFFGSLKSDRPVVGRRSSGFVSKRFSSWRLPKVSSHPQPEHNNEGLLDDSLEPNENAGGPKHVHNERNSMSRESRGAAVWPRRRKSLGNVMQTVRAKLSRSDKSSADFEACVWTREEDPGQSFALPKVQDDSDQTANIQSKTSQSGKIKVPQLEVLGGLACGNLTSSSTFRDGLERAADDINTKYQIESATGTRNNEAFSQNKAFELAARGYRRIFSPSTASFRRLHGKSSDSQGVEPHQVDAPSEANPSDIYRLSYSTKVPIDWLEKILETSIPLRTPWDCNEPKLSEMTDFDPKSVDIESASVIKHEVLSHPLEYAGAATSVALLGKVANNIIVPVFEKRLSPIP</sequence>
<gene>
    <name evidence="2" type="ORF">BN869_000004507_1</name>
</gene>
<dbReference type="EMBL" id="CDPU01000010">
    <property type="protein sequence ID" value="CEO48450.1"/>
    <property type="molecule type" value="Genomic_DNA"/>
</dbReference>
<evidence type="ECO:0000256" key="1">
    <source>
        <dbReference type="SAM" id="MobiDB-lite"/>
    </source>
</evidence>